<evidence type="ECO:0000256" key="2">
    <source>
        <dbReference type="ARBA" id="ARBA00022692"/>
    </source>
</evidence>
<keyword evidence="2 5" id="KW-0812">Transmembrane</keyword>
<evidence type="ECO:0000256" key="3">
    <source>
        <dbReference type="ARBA" id="ARBA00022989"/>
    </source>
</evidence>
<evidence type="ECO:0000313" key="8">
    <source>
        <dbReference type="Proteomes" id="UP001500582"/>
    </source>
</evidence>
<feature type="transmembrane region" description="Helical" evidence="5">
    <location>
        <begin position="155"/>
        <end position="177"/>
    </location>
</feature>
<dbReference type="Pfam" id="PF03412">
    <property type="entry name" value="Peptidase_C39"/>
    <property type="match status" value="1"/>
</dbReference>
<evidence type="ECO:0000256" key="5">
    <source>
        <dbReference type="SAM" id="Phobius"/>
    </source>
</evidence>
<dbReference type="SUPFAM" id="SSF90123">
    <property type="entry name" value="ABC transporter transmembrane region"/>
    <property type="match status" value="1"/>
</dbReference>
<feature type="transmembrane region" description="Helical" evidence="5">
    <location>
        <begin position="197"/>
        <end position="213"/>
    </location>
</feature>
<feature type="transmembrane region" description="Helical" evidence="5">
    <location>
        <begin position="290"/>
        <end position="307"/>
    </location>
</feature>
<feature type="domain" description="Peptidase C39" evidence="6">
    <location>
        <begin position="2"/>
        <end position="129"/>
    </location>
</feature>
<keyword evidence="3 5" id="KW-1133">Transmembrane helix</keyword>
<feature type="transmembrane region" description="Helical" evidence="5">
    <location>
        <begin position="373"/>
        <end position="391"/>
    </location>
</feature>
<comment type="caution">
    <text evidence="7">The sequence shown here is derived from an EMBL/GenBank/DDBJ whole genome shotgun (WGS) entry which is preliminary data.</text>
</comment>
<keyword evidence="8" id="KW-1185">Reference proteome</keyword>
<keyword evidence="4 5" id="KW-0472">Membrane</keyword>
<dbReference type="InterPro" id="IPR036640">
    <property type="entry name" value="ABC1_TM_sf"/>
</dbReference>
<evidence type="ECO:0000259" key="6">
    <source>
        <dbReference type="PROSITE" id="PS50990"/>
    </source>
</evidence>
<dbReference type="Proteomes" id="UP001500582">
    <property type="component" value="Unassembled WGS sequence"/>
</dbReference>
<evidence type="ECO:0000256" key="1">
    <source>
        <dbReference type="ARBA" id="ARBA00004651"/>
    </source>
</evidence>
<dbReference type="PROSITE" id="PS50990">
    <property type="entry name" value="PEPTIDASE_C39"/>
    <property type="match status" value="1"/>
</dbReference>
<sequence length="446" mass="51402">MQDGPFDCGIACLKSIVNYTGALMPDCLENKYTTITGYGISLYDLKDLAISCGLPAVCVEMDLSYLLTVETPCILHITEVPDLDHYIIYYGSKFVKHKRLILIGDPAEGLKYLTESELDRLWKSKAALHFSALTPSIRKDSANKNSILIVFEQPAILIIPLLGLGIGAFGIMASLFIQQTFDSSVLGRNIAMPRSGLLILLTVMLIRTSLIFFRQKLLISFTWEIGKILFKKTVQTIWSHPYINHVEEFFIRVQKIQNAFNEFIVRILTDGLILLLILLAQFYWMPLIGVMNIIFLTIMCYLAYRDLDNMNNQVKRVEQHLKLATGKTNYLLRLPDMRTSGVRGTRYKFRIWRYILNYQQTIKQVTNQLNRRTLLFQLHSNLLVFIVLVYTVRLMSKSEEQHWIYLSMNFLTIMVTMLISKILQAMQLVLTGLEELKRILSPTEKF</sequence>
<feature type="transmembrane region" description="Helical" evidence="5">
    <location>
        <begin position="403"/>
        <end position="423"/>
    </location>
</feature>
<protein>
    <recommendedName>
        <fullName evidence="6">Peptidase C39 domain-containing protein</fullName>
    </recommendedName>
</protein>
<dbReference type="EMBL" id="BAABFT010000011">
    <property type="protein sequence ID" value="GAA4331730.1"/>
    <property type="molecule type" value="Genomic_DNA"/>
</dbReference>
<accession>A0ABP8GZ68</accession>
<comment type="subcellular location">
    <subcellularLocation>
        <location evidence="1">Cell membrane</location>
        <topology evidence="1">Multi-pass membrane protein</topology>
    </subcellularLocation>
</comment>
<evidence type="ECO:0000256" key="4">
    <source>
        <dbReference type="ARBA" id="ARBA00023136"/>
    </source>
</evidence>
<gene>
    <name evidence="7" type="ORF">GCM10023149_37700</name>
</gene>
<proteinExistence type="predicted"/>
<dbReference type="InterPro" id="IPR005074">
    <property type="entry name" value="Peptidase_C39"/>
</dbReference>
<name>A0ABP8GZ68_9SPHI</name>
<reference evidence="8" key="1">
    <citation type="journal article" date="2019" name="Int. J. Syst. Evol. Microbiol.">
        <title>The Global Catalogue of Microorganisms (GCM) 10K type strain sequencing project: providing services to taxonomists for standard genome sequencing and annotation.</title>
        <authorList>
            <consortium name="The Broad Institute Genomics Platform"/>
            <consortium name="The Broad Institute Genome Sequencing Center for Infectious Disease"/>
            <person name="Wu L."/>
            <person name="Ma J."/>
        </authorList>
    </citation>
    <scope>NUCLEOTIDE SEQUENCE [LARGE SCALE GENOMIC DNA]</scope>
    <source>
        <strain evidence="8">JCM 17705</strain>
    </source>
</reference>
<dbReference type="Gene3D" id="3.90.70.10">
    <property type="entry name" value="Cysteine proteinases"/>
    <property type="match status" value="1"/>
</dbReference>
<evidence type="ECO:0000313" key="7">
    <source>
        <dbReference type="EMBL" id="GAA4331730.1"/>
    </source>
</evidence>
<organism evidence="7 8">
    <name type="scientific">Mucilaginibacter gynuensis</name>
    <dbReference type="NCBI Taxonomy" id="1302236"/>
    <lineage>
        <taxon>Bacteria</taxon>
        <taxon>Pseudomonadati</taxon>
        <taxon>Bacteroidota</taxon>
        <taxon>Sphingobacteriia</taxon>
        <taxon>Sphingobacteriales</taxon>
        <taxon>Sphingobacteriaceae</taxon>
        <taxon>Mucilaginibacter</taxon>
    </lineage>
</organism>